<protein>
    <submittedName>
        <fullName evidence="1">CopG family transcriptional regulator</fullName>
    </submittedName>
</protein>
<name>A0A928KQS6_9FIRM</name>
<proteinExistence type="predicted"/>
<comment type="caution">
    <text evidence="1">The sequence shown here is derived from an EMBL/GenBank/DDBJ whole genome shotgun (WGS) entry which is preliminary data.</text>
</comment>
<dbReference type="EMBL" id="SVNY01000001">
    <property type="protein sequence ID" value="MBE6832429.1"/>
    <property type="molecule type" value="Genomic_DNA"/>
</dbReference>
<dbReference type="AlphaFoldDB" id="A0A928KQS6"/>
<gene>
    <name evidence="1" type="ORF">E7512_02395</name>
</gene>
<evidence type="ECO:0000313" key="2">
    <source>
        <dbReference type="Proteomes" id="UP000754750"/>
    </source>
</evidence>
<dbReference type="Proteomes" id="UP000754750">
    <property type="component" value="Unassembled WGS sequence"/>
</dbReference>
<dbReference type="RefSeq" id="WP_326839883.1">
    <property type="nucleotide sequence ID" value="NZ_SVNY01000001.1"/>
</dbReference>
<sequence length="59" mass="6853">MSQKKIGRPVSPDSKHTMFRVRLDDTSMAKLEECAKELKITRSDVVRKGIERIHDDLKK</sequence>
<evidence type="ECO:0000313" key="1">
    <source>
        <dbReference type="EMBL" id="MBE6832429.1"/>
    </source>
</evidence>
<organism evidence="1 2">
    <name type="scientific">Faecalispora sporosphaeroides</name>
    <dbReference type="NCBI Taxonomy" id="1549"/>
    <lineage>
        <taxon>Bacteria</taxon>
        <taxon>Bacillati</taxon>
        <taxon>Bacillota</taxon>
        <taxon>Clostridia</taxon>
        <taxon>Eubacteriales</taxon>
        <taxon>Oscillospiraceae</taxon>
        <taxon>Faecalispora</taxon>
    </lineage>
</organism>
<accession>A0A928KQS6</accession>
<reference evidence="1" key="1">
    <citation type="submission" date="2019-04" db="EMBL/GenBank/DDBJ databases">
        <title>Evolution of Biomass-Degrading Anaerobic Consortia Revealed by Metagenomics.</title>
        <authorList>
            <person name="Peng X."/>
        </authorList>
    </citation>
    <scope>NUCLEOTIDE SEQUENCE</scope>
    <source>
        <strain evidence="1">SIG551</strain>
    </source>
</reference>